<dbReference type="EMBL" id="CAJVQB010111451">
    <property type="protein sequence ID" value="CAG8852389.1"/>
    <property type="molecule type" value="Genomic_DNA"/>
</dbReference>
<feature type="non-terminal residue" evidence="2">
    <location>
        <position position="1"/>
    </location>
</feature>
<feature type="non-terminal residue" evidence="2">
    <location>
        <position position="141"/>
    </location>
</feature>
<comment type="caution">
    <text evidence="2">The sequence shown here is derived from an EMBL/GenBank/DDBJ whole genome shotgun (WGS) entry which is preliminary data.</text>
</comment>
<organism evidence="2 3">
    <name type="scientific">Gigaspora margarita</name>
    <dbReference type="NCBI Taxonomy" id="4874"/>
    <lineage>
        <taxon>Eukaryota</taxon>
        <taxon>Fungi</taxon>
        <taxon>Fungi incertae sedis</taxon>
        <taxon>Mucoromycota</taxon>
        <taxon>Glomeromycotina</taxon>
        <taxon>Glomeromycetes</taxon>
        <taxon>Diversisporales</taxon>
        <taxon>Gigasporaceae</taxon>
        <taxon>Gigaspora</taxon>
    </lineage>
</organism>
<feature type="compositionally biased region" description="Polar residues" evidence="1">
    <location>
        <begin position="1"/>
        <end position="11"/>
    </location>
</feature>
<name>A0ABN7XEE5_GIGMA</name>
<feature type="region of interest" description="Disordered" evidence="1">
    <location>
        <begin position="1"/>
        <end position="24"/>
    </location>
</feature>
<keyword evidence="3" id="KW-1185">Reference proteome</keyword>
<proteinExistence type="predicted"/>
<sequence length="141" mass="16323">YLNKLCNTSPHRPQPTKSEHTIPRSTWTIPINHNKEDIVSIDQNERGERENEINNNVGFPLIKGWALKGSQKLGNRGGARIKKNIKLILERFFLNGNRRSQDRMNAQNMYNELLKYVEAGDIEKEDVPQISTIHNWINAYA</sequence>
<evidence type="ECO:0000256" key="1">
    <source>
        <dbReference type="SAM" id="MobiDB-lite"/>
    </source>
</evidence>
<evidence type="ECO:0000313" key="2">
    <source>
        <dbReference type="EMBL" id="CAG8852389.1"/>
    </source>
</evidence>
<protein>
    <submittedName>
        <fullName evidence="2">34680_t:CDS:1</fullName>
    </submittedName>
</protein>
<dbReference type="Proteomes" id="UP000789901">
    <property type="component" value="Unassembled WGS sequence"/>
</dbReference>
<accession>A0ABN7XEE5</accession>
<gene>
    <name evidence="2" type="ORF">GMARGA_LOCUS41210</name>
</gene>
<reference evidence="2 3" key="1">
    <citation type="submission" date="2021-06" db="EMBL/GenBank/DDBJ databases">
        <authorList>
            <person name="Kallberg Y."/>
            <person name="Tangrot J."/>
            <person name="Rosling A."/>
        </authorList>
    </citation>
    <scope>NUCLEOTIDE SEQUENCE [LARGE SCALE GENOMIC DNA]</scope>
    <source>
        <strain evidence="2 3">120-4 pot B 10/14</strain>
    </source>
</reference>
<evidence type="ECO:0000313" key="3">
    <source>
        <dbReference type="Proteomes" id="UP000789901"/>
    </source>
</evidence>